<comment type="caution">
    <text evidence="2">The sequence shown here is derived from an EMBL/GenBank/DDBJ whole genome shotgun (WGS) entry which is preliminary data.</text>
</comment>
<accession>A0ABU2SHD2</accession>
<sequence>MPLKSCEEFLHDVHDPGLFRDEFKAVTAIEEVVVLGRRHGYGFTVAEFLEKARAFGAPGGARPPAAPAGTGPTTVAHYEYELANLPGFAPVLAELPRLKTMPPTVDPARFAGDFRAEDLDSTSRNPTDPGYRAWHRRLAADGWRDPGTPDAPRRDFHLVNLDEHVEHDGYEEYFAAKGRVVSALENVFDGEVRCSGSLWYPPNSYRLWHTNEDDPGWRMYVVDFDRPFDDGGRTSFFRYLHPRTQELVTLTERPRTVRFFKVSQDPEQLLWHCIVNPTDRHRWSFGFVVPENWMDGVRRSG</sequence>
<evidence type="ECO:0000313" key="3">
    <source>
        <dbReference type="Proteomes" id="UP001180531"/>
    </source>
</evidence>
<keyword evidence="3" id="KW-1185">Reference proteome</keyword>
<evidence type="ECO:0000259" key="1">
    <source>
        <dbReference type="Pfam" id="PF07862"/>
    </source>
</evidence>
<dbReference type="Pfam" id="PF07862">
    <property type="entry name" value="Nif11"/>
    <property type="match status" value="1"/>
</dbReference>
<dbReference type="Proteomes" id="UP001180531">
    <property type="component" value="Unassembled WGS sequence"/>
</dbReference>
<gene>
    <name evidence="2" type="ORF">RM609_04735</name>
</gene>
<name>A0ABU2SHD2_9ACTN</name>
<reference evidence="2" key="1">
    <citation type="submission" date="2024-05" db="EMBL/GenBank/DDBJ databases">
        <title>30 novel species of actinomycetes from the DSMZ collection.</title>
        <authorList>
            <person name="Nouioui I."/>
        </authorList>
    </citation>
    <scope>NUCLEOTIDE SEQUENCE</scope>
    <source>
        <strain evidence="2">DSM 40473</strain>
    </source>
</reference>
<proteinExistence type="predicted"/>
<feature type="domain" description="Nif11" evidence="1">
    <location>
        <begin position="1"/>
        <end position="48"/>
    </location>
</feature>
<dbReference type="RefSeq" id="WP_311608138.1">
    <property type="nucleotide sequence ID" value="NZ_JAVRFI010000002.1"/>
</dbReference>
<organism evidence="2 3">
    <name type="scientific">Streptomyces hesseae</name>
    <dbReference type="NCBI Taxonomy" id="3075519"/>
    <lineage>
        <taxon>Bacteria</taxon>
        <taxon>Bacillati</taxon>
        <taxon>Actinomycetota</taxon>
        <taxon>Actinomycetes</taxon>
        <taxon>Kitasatosporales</taxon>
        <taxon>Streptomycetaceae</taxon>
        <taxon>Streptomyces</taxon>
    </lineage>
</organism>
<protein>
    <submittedName>
        <fullName evidence="2">Nif11-like leader peptide family natural product</fullName>
    </submittedName>
</protein>
<evidence type="ECO:0000313" key="2">
    <source>
        <dbReference type="EMBL" id="MDT0448389.1"/>
    </source>
</evidence>
<dbReference type="InterPro" id="IPR012903">
    <property type="entry name" value="Nif11"/>
</dbReference>
<dbReference type="EMBL" id="JAVRFI010000002">
    <property type="protein sequence ID" value="MDT0448389.1"/>
    <property type="molecule type" value="Genomic_DNA"/>
</dbReference>